<organism evidence="3 4">
    <name type="scientific">Mycena maculata</name>
    <dbReference type="NCBI Taxonomy" id="230809"/>
    <lineage>
        <taxon>Eukaryota</taxon>
        <taxon>Fungi</taxon>
        <taxon>Dikarya</taxon>
        <taxon>Basidiomycota</taxon>
        <taxon>Agaricomycotina</taxon>
        <taxon>Agaricomycetes</taxon>
        <taxon>Agaricomycetidae</taxon>
        <taxon>Agaricales</taxon>
        <taxon>Marasmiineae</taxon>
        <taxon>Mycenaceae</taxon>
        <taxon>Mycena</taxon>
    </lineage>
</organism>
<evidence type="ECO:0000313" key="4">
    <source>
        <dbReference type="Proteomes" id="UP001215280"/>
    </source>
</evidence>
<evidence type="ECO:0000256" key="1">
    <source>
        <dbReference type="SAM" id="Phobius"/>
    </source>
</evidence>
<accession>A0AAD7JVZ3</accession>
<evidence type="ECO:0000259" key="2">
    <source>
        <dbReference type="Pfam" id="PF12051"/>
    </source>
</evidence>
<dbReference type="InterPro" id="IPR053001">
    <property type="entry name" value="MNNG_permease-like"/>
</dbReference>
<dbReference type="AlphaFoldDB" id="A0AAD7JVZ3"/>
<gene>
    <name evidence="3" type="ORF">DFH07DRAFT_952839</name>
</gene>
<keyword evidence="1" id="KW-0812">Transmembrane</keyword>
<sequence>MTGFDQVLTNFSRHESIHHGSLPLQLEARLTLGSLIRLRISTSFVAYFFIAFFYTLLSRVFQLPFDRRFGSASGCSPEAMITLLTTRFVPFFLILWIISNVSVSVFPVQVLPHVYRYGYVFPFYNISRAVRTIIVIFSTKNDLGMDFGVLIAWVALSCLTLPFFQWFVRRRLVAQGSTA</sequence>
<comment type="caution">
    <text evidence="3">The sequence shown here is derived from an EMBL/GenBank/DDBJ whole genome shotgun (WGS) entry which is preliminary data.</text>
</comment>
<dbReference type="InterPro" id="IPR022703">
    <property type="entry name" value="DUF3533"/>
</dbReference>
<dbReference type="Pfam" id="PF12051">
    <property type="entry name" value="DUF3533"/>
    <property type="match status" value="1"/>
</dbReference>
<feature type="domain" description="DUF3533" evidence="2">
    <location>
        <begin position="23"/>
        <end position="158"/>
    </location>
</feature>
<protein>
    <recommendedName>
        <fullName evidence="2">DUF3533 domain-containing protein</fullName>
    </recommendedName>
</protein>
<dbReference type="GO" id="GO:0016020">
    <property type="term" value="C:membrane"/>
    <property type="evidence" value="ECO:0007669"/>
    <property type="project" value="TreeGrafter"/>
</dbReference>
<feature type="transmembrane region" description="Helical" evidence="1">
    <location>
        <begin position="147"/>
        <end position="168"/>
    </location>
</feature>
<keyword evidence="1" id="KW-1133">Transmembrane helix</keyword>
<keyword evidence="4" id="KW-1185">Reference proteome</keyword>
<reference evidence="3" key="1">
    <citation type="submission" date="2023-03" db="EMBL/GenBank/DDBJ databases">
        <title>Massive genome expansion in bonnet fungi (Mycena s.s.) driven by repeated elements and novel gene families across ecological guilds.</title>
        <authorList>
            <consortium name="Lawrence Berkeley National Laboratory"/>
            <person name="Harder C.B."/>
            <person name="Miyauchi S."/>
            <person name="Viragh M."/>
            <person name="Kuo A."/>
            <person name="Thoen E."/>
            <person name="Andreopoulos B."/>
            <person name="Lu D."/>
            <person name="Skrede I."/>
            <person name="Drula E."/>
            <person name="Henrissat B."/>
            <person name="Morin E."/>
            <person name="Kohler A."/>
            <person name="Barry K."/>
            <person name="LaButti K."/>
            <person name="Morin E."/>
            <person name="Salamov A."/>
            <person name="Lipzen A."/>
            <person name="Mereny Z."/>
            <person name="Hegedus B."/>
            <person name="Baldrian P."/>
            <person name="Stursova M."/>
            <person name="Weitz H."/>
            <person name="Taylor A."/>
            <person name="Grigoriev I.V."/>
            <person name="Nagy L.G."/>
            <person name="Martin F."/>
            <person name="Kauserud H."/>
        </authorList>
    </citation>
    <scope>NUCLEOTIDE SEQUENCE</scope>
    <source>
        <strain evidence="3">CBHHK188m</strain>
    </source>
</reference>
<dbReference type="EMBL" id="JARJLG010000018">
    <property type="protein sequence ID" value="KAJ7772864.1"/>
    <property type="molecule type" value="Genomic_DNA"/>
</dbReference>
<name>A0AAD7JVZ3_9AGAR</name>
<dbReference type="PANTHER" id="PTHR34814">
    <property type="entry name" value="NITROSOGUANIDINE RESISTANCE PROTEIN SNG1"/>
    <property type="match status" value="1"/>
</dbReference>
<feature type="transmembrane region" description="Helical" evidence="1">
    <location>
        <begin position="36"/>
        <end position="57"/>
    </location>
</feature>
<keyword evidence="1" id="KW-0472">Membrane</keyword>
<evidence type="ECO:0000313" key="3">
    <source>
        <dbReference type="EMBL" id="KAJ7772864.1"/>
    </source>
</evidence>
<dbReference type="Proteomes" id="UP001215280">
    <property type="component" value="Unassembled WGS sequence"/>
</dbReference>
<proteinExistence type="predicted"/>
<dbReference type="PANTHER" id="PTHR34814:SF1">
    <property type="entry name" value="NITROSOGUANIDINE RESISTANCE PROTEIN SNG1"/>
    <property type="match status" value="1"/>
</dbReference>